<dbReference type="Proteomes" id="UP001500359">
    <property type="component" value="Unassembled WGS sequence"/>
</dbReference>
<reference evidence="2 3" key="1">
    <citation type="journal article" date="2019" name="Int. J. Syst. Evol. Microbiol.">
        <title>The Global Catalogue of Microorganisms (GCM) 10K type strain sequencing project: providing services to taxonomists for standard genome sequencing and annotation.</title>
        <authorList>
            <consortium name="The Broad Institute Genomics Platform"/>
            <consortium name="The Broad Institute Genome Sequencing Center for Infectious Disease"/>
            <person name="Wu L."/>
            <person name="Ma J."/>
        </authorList>
    </citation>
    <scope>NUCLEOTIDE SEQUENCE [LARGE SCALE GENOMIC DNA]</scope>
    <source>
        <strain evidence="2 3">JCM 15896</strain>
    </source>
</reference>
<comment type="caution">
    <text evidence="2">The sequence shown here is derived from an EMBL/GenBank/DDBJ whole genome shotgun (WGS) entry which is preliminary data.</text>
</comment>
<protein>
    <submittedName>
        <fullName evidence="2">Uncharacterized protein</fullName>
    </submittedName>
</protein>
<keyword evidence="1" id="KW-1133">Transmembrane helix</keyword>
<proteinExistence type="predicted"/>
<keyword evidence="1" id="KW-0472">Membrane</keyword>
<evidence type="ECO:0000313" key="3">
    <source>
        <dbReference type="Proteomes" id="UP001500359"/>
    </source>
</evidence>
<evidence type="ECO:0000256" key="1">
    <source>
        <dbReference type="SAM" id="Phobius"/>
    </source>
</evidence>
<keyword evidence="1" id="KW-0812">Transmembrane</keyword>
<dbReference type="RefSeq" id="WP_343861916.1">
    <property type="nucleotide sequence ID" value="NZ_BAAAFD010000011.1"/>
</dbReference>
<dbReference type="EMBL" id="BAAAFD010000011">
    <property type="protein sequence ID" value="GAA0859384.1"/>
    <property type="molecule type" value="Genomic_DNA"/>
</dbReference>
<feature type="transmembrane region" description="Helical" evidence="1">
    <location>
        <begin position="12"/>
        <end position="29"/>
    </location>
</feature>
<accession>A0ABN1LRE6</accession>
<keyword evidence="3" id="KW-1185">Reference proteome</keyword>
<gene>
    <name evidence="2" type="ORF">GCM10009114_32660</name>
</gene>
<evidence type="ECO:0000313" key="2">
    <source>
        <dbReference type="EMBL" id="GAA0859384.1"/>
    </source>
</evidence>
<name>A0ABN1LRE6_9ALTE</name>
<organism evidence="2 3">
    <name type="scientific">Aliiglaciecola litoralis</name>
    <dbReference type="NCBI Taxonomy" id="582857"/>
    <lineage>
        <taxon>Bacteria</taxon>
        <taxon>Pseudomonadati</taxon>
        <taxon>Pseudomonadota</taxon>
        <taxon>Gammaproteobacteria</taxon>
        <taxon>Alteromonadales</taxon>
        <taxon>Alteromonadaceae</taxon>
        <taxon>Aliiglaciecola</taxon>
    </lineage>
</organism>
<sequence>MENVFVKVMQIMLLGMFYSPAIFGAWLIAEKVTIVIQSETLSASISHCEKRAKASNNRILGGWVPIAKTQSGVEIEGTFSVKNQWWCQWQVTDNVSVLKTGERATEHHIVNFWQFFFLPVLVSSIGGLVVYLGIRNFVKNRKKETD</sequence>
<feature type="transmembrane region" description="Helical" evidence="1">
    <location>
        <begin position="112"/>
        <end position="134"/>
    </location>
</feature>